<dbReference type="SUPFAM" id="SSF103473">
    <property type="entry name" value="MFS general substrate transporter"/>
    <property type="match status" value="1"/>
</dbReference>
<evidence type="ECO:0000313" key="6">
    <source>
        <dbReference type="EMBL" id="ALS22545.1"/>
    </source>
</evidence>
<dbReference type="RefSeq" id="WP_062408774.1">
    <property type="nucleotide sequence ID" value="NZ_BJCS01000001.1"/>
</dbReference>
<keyword evidence="5" id="KW-0472">Membrane</keyword>
<accession>A0A0U2UKR1</accession>
<keyword evidence="2" id="KW-0813">Transport</keyword>
<protein>
    <submittedName>
        <fullName evidence="6">MFS transporter</fullName>
    </submittedName>
</protein>
<proteinExistence type="predicted"/>
<evidence type="ECO:0000313" key="7">
    <source>
        <dbReference type="Proteomes" id="UP000061660"/>
    </source>
</evidence>
<dbReference type="PROSITE" id="PS50850">
    <property type="entry name" value="MFS"/>
    <property type="match status" value="1"/>
</dbReference>
<keyword evidence="7" id="KW-1185">Reference proteome</keyword>
<dbReference type="InterPro" id="IPR011701">
    <property type="entry name" value="MFS"/>
</dbReference>
<dbReference type="GO" id="GO:0022857">
    <property type="term" value="F:transmembrane transporter activity"/>
    <property type="evidence" value="ECO:0007669"/>
    <property type="project" value="InterPro"/>
</dbReference>
<dbReference type="Pfam" id="PF07690">
    <property type="entry name" value="MFS_1"/>
    <property type="match status" value="1"/>
</dbReference>
<dbReference type="InterPro" id="IPR020846">
    <property type="entry name" value="MFS_dom"/>
</dbReference>
<dbReference type="GO" id="GO:0005886">
    <property type="term" value="C:plasma membrane"/>
    <property type="evidence" value="ECO:0007669"/>
    <property type="project" value="UniProtKB-SubCell"/>
</dbReference>
<evidence type="ECO:0000256" key="5">
    <source>
        <dbReference type="ARBA" id="ARBA00023136"/>
    </source>
</evidence>
<dbReference type="EMBL" id="CP013652">
    <property type="protein sequence ID" value="ALS22545.1"/>
    <property type="molecule type" value="Genomic_DNA"/>
</dbReference>
<gene>
    <name evidence="6" type="ORF">IJ22_21710</name>
</gene>
<dbReference type="Gene3D" id="1.20.1250.20">
    <property type="entry name" value="MFS general substrate transporter like domains"/>
    <property type="match status" value="1"/>
</dbReference>
<reference evidence="6 7" key="2">
    <citation type="journal article" date="2016" name="Genome Announc.">
        <title>Complete Genome Sequences of Two Interactive Moderate Thermophiles, Paenibacillus napthalenovorans 32O-Y and Paenibacillus sp. 32O-W.</title>
        <authorList>
            <person name="Butler R.R.III."/>
            <person name="Wang J."/>
            <person name="Stark B.C."/>
            <person name="Pombert J.F."/>
        </authorList>
    </citation>
    <scope>NUCLEOTIDE SEQUENCE [LARGE SCALE GENOMIC DNA]</scope>
    <source>
        <strain evidence="6 7">32O-Y</strain>
    </source>
</reference>
<keyword evidence="4" id="KW-1133">Transmembrane helix</keyword>
<dbReference type="AlphaFoldDB" id="A0A0U2UKR1"/>
<evidence type="ECO:0000256" key="3">
    <source>
        <dbReference type="ARBA" id="ARBA00022692"/>
    </source>
</evidence>
<keyword evidence="3" id="KW-0812">Transmembrane</keyword>
<dbReference type="KEGG" id="pnp:IJ22_21710"/>
<dbReference type="OrthoDB" id="65739at2"/>
<name>A0A0U2UKR1_9BACL</name>
<reference evidence="7" key="1">
    <citation type="submission" date="2015-12" db="EMBL/GenBank/DDBJ databases">
        <title>Complete genome sequences of two moderately thermophilic Paenibacillus species.</title>
        <authorList>
            <person name="Butler R.III."/>
            <person name="Wang J."/>
            <person name="Stark B.C."/>
            <person name="Pombert J.-F."/>
        </authorList>
    </citation>
    <scope>NUCLEOTIDE SEQUENCE [LARGE SCALE GENOMIC DNA]</scope>
    <source>
        <strain evidence="7">32O-Y</strain>
    </source>
</reference>
<dbReference type="STRING" id="162209.IJ22_21710"/>
<sequence length="103" mass="11238">MPSIVQELWQLIVLRFCTGVFLGGMTPSIHVLIRRYAPNGMESCTFSYSHCALFLGGMVGSMGMGVVASYFGLPMIFIFSAVFLLINQTVARKIVADAAVLKE</sequence>
<dbReference type="InterPro" id="IPR036259">
    <property type="entry name" value="MFS_trans_sf"/>
</dbReference>
<evidence type="ECO:0000256" key="4">
    <source>
        <dbReference type="ARBA" id="ARBA00022989"/>
    </source>
</evidence>
<comment type="subcellular location">
    <subcellularLocation>
        <location evidence="1">Cell membrane</location>
        <topology evidence="1">Multi-pass membrane protein</topology>
    </subcellularLocation>
</comment>
<organism evidence="6 7">
    <name type="scientific">Paenibacillus naphthalenovorans</name>
    <dbReference type="NCBI Taxonomy" id="162209"/>
    <lineage>
        <taxon>Bacteria</taxon>
        <taxon>Bacillati</taxon>
        <taxon>Bacillota</taxon>
        <taxon>Bacilli</taxon>
        <taxon>Bacillales</taxon>
        <taxon>Paenibacillaceae</taxon>
        <taxon>Paenibacillus</taxon>
    </lineage>
</organism>
<dbReference type="Proteomes" id="UP000061660">
    <property type="component" value="Chromosome"/>
</dbReference>
<evidence type="ECO:0000256" key="1">
    <source>
        <dbReference type="ARBA" id="ARBA00004651"/>
    </source>
</evidence>
<dbReference type="PATRIC" id="fig|162209.4.peg.2310"/>
<evidence type="ECO:0000256" key="2">
    <source>
        <dbReference type="ARBA" id="ARBA00022448"/>
    </source>
</evidence>